<dbReference type="Proteomes" id="UP001199044">
    <property type="component" value="Unassembled WGS sequence"/>
</dbReference>
<dbReference type="Pfam" id="PF04077">
    <property type="entry name" value="DsrH"/>
    <property type="match status" value="1"/>
</dbReference>
<evidence type="ECO:0000313" key="2">
    <source>
        <dbReference type="Proteomes" id="UP001199044"/>
    </source>
</evidence>
<dbReference type="EMBL" id="JAIWIU010000074">
    <property type="protein sequence ID" value="MCA2016844.1"/>
    <property type="molecule type" value="Genomic_DNA"/>
</dbReference>
<dbReference type="Gene3D" id="3.40.1260.10">
    <property type="entry name" value="DsrEFH-like"/>
    <property type="match status" value="1"/>
</dbReference>
<dbReference type="PANTHER" id="PTHR37526:SF1">
    <property type="entry name" value="PROTEIN TUSB"/>
    <property type="match status" value="1"/>
</dbReference>
<keyword evidence="2" id="KW-1185">Reference proteome</keyword>
<sequence>MLYIVKSIDKLPLVISLLQKEDALLLTEAAVYAASERSSAFSLLSEHSLTYVLSEDLAARGWSEKASPLVKVVDMLGFVELTEQYKQSITW</sequence>
<reference evidence="2" key="1">
    <citation type="submission" date="2023-07" db="EMBL/GenBank/DDBJ databases">
        <title>Molecular identification of indigenous halophilic bacteria isolated from red sea cost, biodegradation of synthetic dyes and assessment of degraded metabolite toxicity.</title>
        <authorList>
            <person name="Chaieb K."/>
            <person name="Altayb H.N."/>
        </authorList>
    </citation>
    <scope>NUCLEOTIDE SEQUENCE [LARGE SCALE GENOMIC DNA]</scope>
    <source>
        <strain evidence="2">K20</strain>
    </source>
</reference>
<dbReference type="InterPro" id="IPR027396">
    <property type="entry name" value="DsrEFH-like"/>
</dbReference>
<dbReference type="PANTHER" id="PTHR37526">
    <property type="entry name" value="PROTEIN TUSB"/>
    <property type="match status" value="1"/>
</dbReference>
<name>A0ABS7YMD0_9VIBR</name>
<proteinExistence type="predicted"/>
<organism evidence="1 2">
    <name type="scientific">Vibrio tritonius</name>
    <dbReference type="NCBI Taxonomy" id="1435069"/>
    <lineage>
        <taxon>Bacteria</taxon>
        <taxon>Pseudomonadati</taxon>
        <taxon>Pseudomonadota</taxon>
        <taxon>Gammaproteobacteria</taxon>
        <taxon>Vibrionales</taxon>
        <taxon>Vibrionaceae</taxon>
        <taxon>Vibrio</taxon>
    </lineage>
</organism>
<dbReference type="SUPFAM" id="SSF75169">
    <property type="entry name" value="DsrEFH-like"/>
    <property type="match status" value="1"/>
</dbReference>
<evidence type="ECO:0000313" key="1">
    <source>
        <dbReference type="EMBL" id="MCA2016844.1"/>
    </source>
</evidence>
<protein>
    <submittedName>
        <fullName evidence="1">Sulfurtransferase complex subunit TusB</fullName>
    </submittedName>
</protein>
<dbReference type="InterPro" id="IPR007215">
    <property type="entry name" value="Sulphur_relay_TusB/DsrH"/>
</dbReference>
<accession>A0ABS7YMD0</accession>
<dbReference type="NCBIfam" id="TIGR03011">
    <property type="entry name" value="sulf_tusB_dsrH"/>
    <property type="match status" value="1"/>
</dbReference>
<gene>
    <name evidence="1" type="primary">tusB</name>
    <name evidence="1" type="ORF">LDJ79_12035</name>
</gene>
<dbReference type="RefSeq" id="WP_225250742.1">
    <property type="nucleotide sequence ID" value="NZ_JAIWIU010000074.1"/>
</dbReference>
<comment type="caution">
    <text evidence="1">The sequence shown here is derived from an EMBL/GenBank/DDBJ whole genome shotgun (WGS) entry which is preliminary data.</text>
</comment>